<gene>
    <name evidence="2" type="primary">Contig11558.g12366</name>
    <name evidence="2" type="ORF">STYLEM_14126</name>
</gene>
<organism evidence="2 3">
    <name type="scientific">Stylonychia lemnae</name>
    <name type="common">Ciliate</name>
    <dbReference type="NCBI Taxonomy" id="5949"/>
    <lineage>
        <taxon>Eukaryota</taxon>
        <taxon>Sar</taxon>
        <taxon>Alveolata</taxon>
        <taxon>Ciliophora</taxon>
        <taxon>Intramacronucleata</taxon>
        <taxon>Spirotrichea</taxon>
        <taxon>Stichotrichia</taxon>
        <taxon>Sporadotrichida</taxon>
        <taxon>Oxytrichidae</taxon>
        <taxon>Stylonychinae</taxon>
        <taxon>Stylonychia</taxon>
    </lineage>
</organism>
<reference evidence="2 3" key="1">
    <citation type="submission" date="2014-06" db="EMBL/GenBank/DDBJ databases">
        <authorList>
            <person name="Swart Estienne"/>
        </authorList>
    </citation>
    <scope>NUCLEOTIDE SEQUENCE [LARGE SCALE GENOMIC DNA]</scope>
    <source>
        <strain evidence="2 3">130c</strain>
    </source>
</reference>
<dbReference type="AlphaFoldDB" id="A0A078ASR5"/>
<evidence type="ECO:0000256" key="1">
    <source>
        <dbReference type="SAM" id="MobiDB-lite"/>
    </source>
</evidence>
<dbReference type="InParanoid" id="A0A078ASR5"/>
<feature type="compositionally biased region" description="Polar residues" evidence="1">
    <location>
        <begin position="14"/>
        <end position="38"/>
    </location>
</feature>
<sequence>MDSNIKEQEELQPINFNNAANHIQRQNDPNKDYSQPQTSQQRMQLRKKFEEEKVKKNSQQMATLSNELLKQYFDTTNSHITRIPEFPSRFTAAPFIRYGPQQIQAQAKKQILTQRIQNSSEISQLNQAHSKSLLEQQSHSKFLNTTKSLAQLSKAPPDFRDHKAKSSTEYFLPKIKDGLPTTVKNLTFLRNQHSPKKIKEDGEQKDFKHKLNQMSMIKSMNSSNLNDSQIQTLQIVSESPFRKRKANLQNFTNKDLGLTFFQTELLVAEASTPRQNLPQQQESRSIMMMNVVNQSKSSLLEEEDKPFLTMNRLNSIGHKFPVEVKDMKGYESARKHEKKMSMSHYRQELLRQSLNKSQSASNITKQEDNSKEAIQENQIMLINDGIINENLQMTLFRDSLYQTQNVFKNSQILDKNNKKTKNDLINSIRRFDDRTISYDKAKSKLWDLTKNYLYQHFQKNGNSRETIFPQYNKRGDLVNRDSLIDISFRSVFSKQFQY</sequence>
<evidence type="ECO:0000313" key="2">
    <source>
        <dbReference type="EMBL" id="CDW85056.1"/>
    </source>
</evidence>
<feature type="region of interest" description="Disordered" evidence="1">
    <location>
        <begin position="1"/>
        <end position="38"/>
    </location>
</feature>
<evidence type="ECO:0000313" key="3">
    <source>
        <dbReference type="Proteomes" id="UP000039865"/>
    </source>
</evidence>
<protein>
    <submittedName>
        <fullName evidence="2">Uncharacterized protein</fullName>
    </submittedName>
</protein>
<name>A0A078ASR5_STYLE</name>
<dbReference type="Proteomes" id="UP000039865">
    <property type="component" value="Unassembled WGS sequence"/>
</dbReference>
<proteinExistence type="predicted"/>
<dbReference type="EMBL" id="CCKQ01013395">
    <property type="protein sequence ID" value="CDW85056.1"/>
    <property type="molecule type" value="Genomic_DNA"/>
</dbReference>
<accession>A0A078ASR5</accession>
<keyword evidence="3" id="KW-1185">Reference proteome</keyword>